<sequence>MIRRIQIACRTLFNRPLYALLNIGGLAIGLAVSALLFLWVQDEYGYDGFHQHADQIYKVNTWFESGGKKEYWESTQGSVGPHALESVPGVEEAVRVLNGEREFRYDVGGKTIFERENFYVDPSFFKMFDFPIVKGSVFRDLQSVVITESAAEAFFGKEEAVGKTLLVDKNKQFTVAGVIRDLPANSNIKGRIFYPMGIRKAEYSSKYWKGFDDDWGNFYIFTYLRLKPGIDVKQVNAGIDRNWKTANPGPEGFNFGYLLMPLQQQHLYRPDGQPGQVKIVKSVAMVGIVILLIACINYVNLATARAHQRTAEISVRKMIGASKAQLFRQVFGESAIVFGTALLVALLLIWVMTPFYGQVTGKELSLSLQGAALAKSLGVSMLAMIALSAIYPALKLAALEPLRNLRSKSGKSGGWLRKGLVVTQFAVSIVLIGSTFVISKQLQYMQTEWPGYDRENVFVAEAGKMSEHKEAVTQQLLNSPGVKAVAFAGTNITYIDNSTGDLDWEGKSAGQNTNVRYLFVNEQFIPALRLEMKEGRNFRAGKADSAGFVLNEEAVRVLGLKNPVGMRFKMWETQGQVIGVVKDFHFGSFREKIMPLAMYYSSAGANLFVRTDGRNAEALAAVEGIWKQYNPDYAFHSSFLADTNGNLYLNEKRTSALFSSFAVVAIFLSCLGLFGLATFAIGQRTKEIGIRKVLGASIPGILRLLTKDFLKPVLVAIAVATPIGLYAMNEWLGNFAYGIGLPWWIFLAAGGMAVAVALITIGAQSLKAALANPVQTLKTD</sequence>
<dbReference type="InterPro" id="IPR050250">
    <property type="entry name" value="Macrolide_Exporter_MacB"/>
</dbReference>
<dbReference type="Proteomes" id="UP001449657">
    <property type="component" value="Chromosome"/>
</dbReference>
<dbReference type="Pfam" id="PF12704">
    <property type="entry name" value="MacB_PCD"/>
    <property type="match status" value="2"/>
</dbReference>
<reference evidence="9 10" key="1">
    <citation type="submission" date="2024-03" db="EMBL/GenBank/DDBJ databases">
        <title>Chitinophaga caseinilytica sp. nov., a casein hydrolysing bacterium isolated from forest soil.</title>
        <authorList>
            <person name="Lee D.S."/>
            <person name="Han D.M."/>
            <person name="Baek J.H."/>
            <person name="Choi D.G."/>
            <person name="Jeon J.H."/>
            <person name="Jeon C.O."/>
        </authorList>
    </citation>
    <scope>NUCLEOTIDE SEQUENCE [LARGE SCALE GENOMIC DNA]</scope>
    <source>
        <strain evidence="9 10">KACC 19118</strain>
    </source>
</reference>
<evidence type="ECO:0000259" key="8">
    <source>
        <dbReference type="Pfam" id="PF12704"/>
    </source>
</evidence>
<keyword evidence="4 6" id="KW-1133">Transmembrane helix</keyword>
<dbReference type="InterPro" id="IPR003838">
    <property type="entry name" value="ABC3_permease_C"/>
</dbReference>
<evidence type="ECO:0000256" key="5">
    <source>
        <dbReference type="ARBA" id="ARBA00023136"/>
    </source>
</evidence>
<keyword evidence="3 6" id="KW-0812">Transmembrane</keyword>
<feature type="domain" description="ABC3 transporter permease C-terminal" evidence="7">
    <location>
        <begin position="660"/>
        <end position="771"/>
    </location>
</feature>
<evidence type="ECO:0000313" key="9">
    <source>
        <dbReference type="EMBL" id="WZN47252.1"/>
    </source>
</evidence>
<protein>
    <submittedName>
        <fullName evidence="9">ABC transporter permease</fullName>
    </submittedName>
</protein>
<dbReference type="PANTHER" id="PTHR30572">
    <property type="entry name" value="MEMBRANE COMPONENT OF TRANSPORTER-RELATED"/>
    <property type="match status" value="1"/>
</dbReference>
<feature type="domain" description="MacB-like periplasmic core" evidence="8">
    <location>
        <begin position="434"/>
        <end position="620"/>
    </location>
</feature>
<feature type="transmembrane region" description="Helical" evidence="6">
    <location>
        <begin position="279"/>
        <end position="299"/>
    </location>
</feature>
<dbReference type="Pfam" id="PF02687">
    <property type="entry name" value="FtsX"/>
    <property type="match status" value="2"/>
</dbReference>
<evidence type="ECO:0000256" key="4">
    <source>
        <dbReference type="ARBA" id="ARBA00022989"/>
    </source>
</evidence>
<feature type="domain" description="ABC3 transporter permease C-terminal" evidence="7">
    <location>
        <begin position="285"/>
        <end position="401"/>
    </location>
</feature>
<feature type="transmembrane region" description="Helical" evidence="6">
    <location>
        <begin position="377"/>
        <end position="398"/>
    </location>
</feature>
<feature type="transmembrane region" description="Helical" evidence="6">
    <location>
        <begin position="335"/>
        <end position="357"/>
    </location>
</feature>
<name>A0ABZ2Z521_9BACT</name>
<evidence type="ECO:0000256" key="2">
    <source>
        <dbReference type="ARBA" id="ARBA00022475"/>
    </source>
</evidence>
<proteinExistence type="predicted"/>
<keyword evidence="10" id="KW-1185">Reference proteome</keyword>
<dbReference type="PANTHER" id="PTHR30572:SF18">
    <property type="entry name" value="ABC-TYPE MACROLIDE FAMILY EXPORT SYSTEM PERMEASE COMPONENT 2"/>
    <property type="match status" value="1"/>
</dbReference>
<dbReference type="InterPro" id="IPR025857">
    <property type="entry name" value="MacB_PCD"/>
</dbReference>
<feature type="transmembrane region" description="Helical" evidence="6">
    <location>
        <begin position="419"/>
        <end position="438"/>
    </location>
</feature>
<evidence type="ECO:0000256" key="1">
    <source>
        <dbReference type="ARBA" id="ARBA00004651"/>
    </source>
</evidence>
<feature type="domain" description="MacB-like periplasmic core" evidence="8">
    <location>
        <begin position="20"/>
        <end position="240"/>
    </location>
</feature>
<dbReference type="EMBL" id="CP150096">
    <property type="protein sequence ID" value="WZN47252.1"/>
    <property type="molecule type" value="Genomic_DNA"/>
</dbReference>
<evidence type="ECO:0000259" key="7">
    <source>
        <dbReference type="Pfam" id="PF02687"/>
    </source>
</evidence>
<keyword evidence="5 6" id="KW-0472">Membrane</keyword>
<feature type="transmembrane region" description="Helical" evidence="6">
    <location>
        <begin position="741"/>
        <end position="761"/>
    </location>
</feature>
<gene>
    <name evidence="9" type="ORF">WJU22_03540</name>
</gene>
<evidence type="ECO:0000313" key="10">
    <source>
        <dbReference type="Proteomes" id="UP001449657"/>
    </source>
</evidence>
<feature type="transmembrane region" description="Helical" evidence="6">
    <location>
        <begin position="20"/>
        <end position="40"/>
    </location>
</feature>
<organism evidence="9 10">
    <name type="scientific">Chitinophaga caseinilytica</name>
    <dbReference type="NCBI Taxonomy" id="2267521"/>
    <lineage>
        <taxon>Bacteria</taxon>
        <taxon>Pseudomonadati</taxon>
        <taxon>Bacteroidota</taxon>
        <taxon>Chitinophagia</taxon>
        <taxon>Chitinophagales</taxon>
        <taxon>Chitinophagaceae</taxon>
        <taxon>Chitinophaga</taxon>
    </lineage>
</organism>
<evidence type="ECO:0000256" key="6">
    <source>
        <dbReference type="SAM" id="Phobius"/>
    </source>
</evidence>
<keyword evidence="2" id="KW-1003">Cell membrane</keyword>
<comment type="subcellular location">
    <subcellularLocation>
        <location evidence="1">Cell membrane</location>
        <topology evidence="1">Multi-pass membrane protein</topology>
    </subcellularLocation>
</comment>
<dbReference type="RefSeq" id="WP_341841907.1">
    <property type="nucleotide sequence ID" value="NZ_CP149792.1"/>
</dbReference>
<evidence type="ECO:0000256" key="3">
    <source>
        <dbReference type="ARBA" id="ARBA00022692"/>
    </source>
</evidence>
<feature type="transmembrane region" description="Helical" evidence="6">
    <location>
        <begin position="709"/>
        <end position="729"/>
    </location>
</feature>
<feature type="transmembrane region" description="Helical" evidence="6">
    <location>
        <begin position="656"/>
        <end position="682"/>
    </location>
</feature>
<accession>A0ABZ2Z521</accession>